<dbReference type="GeneTree" id="ENSGT00940000163821"/>
<keyword evidence="5" id="KW-1185">Reference proteome</keyword>
<accession>A0A8C5Y8H2</accession>
<dbReference type="AlphaFoldDB" id="A0A8C5Y8H2"/>
<gene>
    <name evidence="4" type="primary">CT55</name>
</gene>
<dbReference type="GO" id="GO:0007283">
    <property type="term" value="P:spermatogenesis"/>
    <property type="evidence" value="ECO:0007669"/>
    <property type="project" value="Ensembl"/>
</dbReference>
<evidence type="ECO:0000256" key="2">
    <source>
        <dbReference type="ARBA" id="ARBA00022490"/>
    </source>
</evidence>
<dbReference type="PANTHER" id="PTHR45418:SF1">
    <property type="entry name" value="CANCER_TESTIS ANTIGEN 55"/>
    <property type="match status" value="1"/>
</dbReference>
<dbReference type="Pfam" id="PF14444">
    <property type="entry name" value="S1-like"/>
    <property type="match status" value="1"/>
</dbReference>
<name>A0A8C5Y8H2_MICMU</name>
<protein>
    <submittedName>
        <fullName evidence="4">Cancer/testis antigen 55</fullName>
    </submittedName>
</protein>
<keyword evidence="2" id="KW-0963">Cytoplasm</keyword>
<proteinExistence type="predicted"/>
<reference evidence="4" key="2">
    <citation type="submission" date="2025-08" db="UniProtKB">
        <authorList>
            <consortium name="Ensembl"/>
        </authorList>
    </citation>
    <scope>IDENTIFICATION</scope>
</reference>
<dbReference type="EMBL" id="ABDC03035002">
    <property type="status" value="NOT_ANNOTATED_CDS"/>
    <property type="molecule type" value="Genomic_DNA"/>
</dbReference>
<evidence type="ECO:0000313" key="5">
    <source>
        <dbReference type="Proteomes" id="UP000694394"/>
    </source>
</evidence>
<dbReference type="Proteomes" id="UP000694394">
    <property type="component" value="Chromosome X"/>
</dbReference>
<dbReference type="InterPro" id="IPR025223">
    <property type="entry name" value="S1-like_RNA-bd_dom"/>
</dbReference>
<dbReference type="GO" id="GO:0036126">
    <property type="term" value="C:sperm flagellum"/>
    <property type="evidence" value="ECO:0007669"/>
    <property type="project" value="Ensembl"/>
</dbReference>
<evidence type="ECO:0000259" key="3">
    <source>
        <dbReference type="Pfam" id="PF14444"/>
    </source>
</evidence>
<reference evidence="4" key="3">
    <citation type="submission" date="2025-09" db="UniProtKB">
        <authorList>
            <consortium name="Ensembl"/>
        </authorList>
    </citation>
    <scope>IDENTIFICATION</scope>
</reference>
<organism evidence="4 5">
    <name type="scientific">Microcebus murinus</name>
    <name type="common">Gray mouse lemur</name>
    <name type="synonym">Lemur murinus</name>
    <dbReference type="NCBI Taxonomy" id="30608"/>
    <lineage>
        <taxon>Eukaryota</taxon>
        <taxon>Metazoa</taxon>
        <taxon>Chordata</taxon>
        <taxon>Craniata</taxon>
        <taxon>Vertebrata</taxon>
        <taxon>Euteleostomi</taxon>
        <taxon>Mammalia</taxon>
        <taxon>Eutheria</taxon>
        <taxon>Euarchontoglires</taxon>
        <taxon>Primates</taxon>
        <taxon>Strepsirrhini</taxon>
        <taxon>Lemuriformes</taxon>
        <taxon>Cheirogaleidae</taxon>
        <taxon>Microcebus</taxon>
    </lineage>
</organism>
<feature type="domain" description="S1-like RNA binding" evidence="3">
    <location>
        <begin position="38"/>
        <end position="83"/>
    </location>
</feature>
<sequence>MFRLLNPVLAFFRKRADPAEEECMQQEGLPQDDIELKTVQGVVTSFFCDYGLIDESIYFTSDVVTGNVPLIVGQKVTAVVEANKTSRGLKAIRVEAMPYHVSGAVSSDPRPRVVVGYVTSIRKNIIYINKNIYFPVDIVSKGFVPYEGDCLEIEYSIQPDTSNIKVHSVKPVNCKHVDEVCITSLRGRNGVIDGAIFFTLDSLKLPFGYIPKKYDIVNVVIVESMQPFCIWRAISITPVQRSRCELCAGRGLEWPSDPRKQSM</sequence>
<dbReference type="PANTHER" id="PTHR45418">
    <property type="entry name" value="CANCER/TESTIS ANTIGEN 55"/>
    <property type="match status" value="1"/>
</dbReference>
<dbReference type="Ensembl" id="ENSMICT00000059735.1">
    <property type="protein sequence ID" value="ENSMICP00000047897.1"/>
    <property type="gene ID" value="ENSMICG00000047795.1"/>
</dbReference>
<reference evidence="4" key="1">
    <citation type="submission" date="2016-12" db="EMBL/GenBank/DDBJ databases">
        <title>Mouse lemur reference genome and diversity panel.</title>
        <authorList>
            <person name="Harris R."/>
            <person name="Larsen P."/>
            <person name="Liu Y."/>
            <person name="Hughes D.S."/>
            <person name="Murali S."/>
            <person name="Raveendran M."/>
            <person name="Korchina V."/>
            <person name="Wang M."/>
            <person name="Jhangiani S."/>
            <person name="Bandaranaike D."/>
            <person name="Bellair M."/>
            <person name="Blankenburg K."/>
            <person name="Chao H."/>
            <person name="Dahdouli M."/>
            <person name="Dinh H."/>
            <person name="Doddapaneni H."/>
            <person name="English A."/>
            <person name="Firestine M."/>
            <person name="Gnanaolivu R."/>
            <person name="Gross S."/>
            <person name="Hernandez B."/>
            <person name="Javaid M."/>
            <person name="Jayaseelan J."/>
            <person name="Jones J."/>
            <person name="Khan Z."/>
            <person name="Kovar C."/>
            <person name="Kurapati P."/>
            <person name="Le B."/>
            <person name="Lee S."/>
            <person name="Li M."/>
            <person name="Mathew T."/>
            <person name="Narasimhan A."/>
            <person name="Ngo D."/>
            <person name="Nguyen L."/>
            <person name="Okwuonu G."/>
            <person name="Ongeri F."/>
            <person name="Osuji N."/>
            <person name="Pu L.-L."/>
            <person name="Puazo M."/>
            <person name="Quiroz J."/>
            <person name="Raj R."/>
            <person name="Rajbhandari K."/>
            <person name="Reid J.G."/>
            <person name="Santibanez J."/>
            <person name="Sexton D."/>
            <person name="Skinner E."/>
            <person name="Vee V."/>
            <person name="Weissenberger G."/>
            <person name="Wu Y."/>
            <person name="Xin Y."/>
            <person name="Han Y."/>
            <person name="Campbell C."/>
            <person name="Brown A."/>
            <person name="Sullivan B."/>
            <person name="Shelton J."/>
            <person name="Brown S."/>
            <person name="Dudchenko O."/>
            <person name="Machol I."/>
            <person name="Durand N."/>
            <person name="Shamim M."/>
            <person name="Lieberman A."/>
            <person name="Muzny D.M."/>
            <person name="Richards S."/>
            <person name="Yoder A."/>
            <person name="Worley K.C."/>
            <person name="Rogers J."/>
            <person name="Gibbs R.A."/>
        </authorList>
    </citation>
    <scope>NUCLEOTIDE SEQUENCE [LARGE SCALE GENOMIC DNA]</scope>
</reference>
<dbReference type="GO" id="GO:0001669">
    <property type="term" value="C:acrosomal vesicle"/>
    <property type="evidence" value="ECO:0007669"/>
    <property type="project" value="Ensembl"/>
</dbReference>
<comment type="subcellular location">
    <subcellularLocation>
        <location evidence="1">Cytoplasm</location>
    </subcellularLocation>
</comment>
<evidence type="ECO:0000313" key="4">
    <source>
        <dbReference type="Ensembl" id="ENSMICP00000047897.1"/>
    </source>
</evidence>
<evidence type="ECO:0000256" key="1">
    <source>
        <dbReference type="ARBA" id="ARBA00004496"/>
    </source>
</evidence>